<dbReference type="FunFam" id="1.10.3430.10:FF:000003">
    <property type="entry name" value="Ammonium transporter"/>
    <property type="match status" value="1"/>
</dbReference>
<feature type="transmembrane region" description="Helical" evidence="8">
    <location>
        <begin position="110"/>
        <end position="130"/>
    </location>
</feature>
<feature type="compositionally biased region" description="Basic and acidic residues" evidence="9">
    <location>
        <begin position="468"/>
        <end position="477"/>
    </location>
</feature>
<dbReference type="AlphaFoldDB" id="A0A9P7B7E4"/>
<dbReference type="OrthoDB" id="534912at2759"/>
<feature type="region of interest" description="Disordered" evidence="9">
    <location>
        <begin position="466"/>
        <end position="531"/>
    </location>
</feature>
<keyword evidence="6 8" id="KW-0472">Membrane</keyword>
<keyword evidence="12" id="KW-1185">Reference proteome</keyword>
<evidence type="ECO:0000313" key="11">
    <source>
        <dbReference type="EMBL" id="KAG0662869.1"/>
    </source>
</evidence>
<dbReference type="InterPro" id="IPR024041">
    <property type="entry name" value="NH4_transpt_AmtB-like_dom"/>
</dbReference>
<dbReference type="PANTHER" id="PTHR43029:SF4">
    <property type="entry name" value="AMMONIUM TRANSPORTER MEP1-RELATED"/>
    <property type="match status" value="1"/>
</dbReference>
<dbReference type="Pfam" id="PF00909">
    <property type="entry name" value="Ammonium_transp"/>
    <property type="match status" value="1"/>
</dbReference>
<sequence length="531" mass="59189">MTRSSHGYQWHEEYDGATVAFMIIGAAMVFFMVPSLGFIYSGLARRKSALALIWVVLMSTLVGMLQWYFWGYSLAFSKTAKNHKFIGDMNSFGLRNVYGKVNQSDAYPEIAYAGFQMMFMCVTLSIVSGATAERGRLLPHMVFLFIFATVVYCPICYWIWSPGGWAYQWGVLDWAGGFLEIVSAVAGFVYSIFLGRRREKLLINFRPHNVSMVTMGTGILWFGWLLFNSASSLSPNLRSAYAFFNTNISAVTGGMTWCLLDYRSEKKWSTVGLCSGIICGLVAATPSSGCITLYASLIQGIVAGVVCNFATKIKYYLNVDDSMDLLAEHGIAGVVGLIFNALFAADWVIGMDGTTEHRGGWLTHNYRQIYKQIAYIAAVMAYCAVVTAIICFVLDIIPFVKLRVSEEAEANGLDEDQIGEFAYDYVEVRRDYYEWGVDTDNMHGSDNNHDTDTETDDIITNSQQNNHLHKETDDKQTHHVSPTSDVTADTYIPTSSSSITSNDNINVNEKSVQPEETELTPQPPHDNTNSD</sequence>
<dbReference type="SUPFAM" id="SSF111352">
    <property type="entry name" value="Ammonium transporter"/>
    <property type="match status" value="1"/>
</dbReference>
<feature type="transmembrane region" description="Helical" evidence="8">
    <location>
        <begin position="50"/>
        <end position="70"/>
    </location>
</feature>
<comment type="caution">
    <text evidence="11">The sequence shown here is derived from an EMBL/GenBank/DDBJ whole genome shotgun (WGS) entry which is preliminary data.</text>
</comment>
<protein>
    <recommendedName>
        <fullName evidence="8">Ammonium transporter</fullName>
    </recommendedName>
</protein>
<reference evidence="11 12" key="1">
    <citation type="submission" date="2020-11" db="EMBL/GenBank/DDBJ databases">
        <title>Kefir isolates.</title>
        <authorList>
            <person name="Marcisauskas S."/>
            <person name="Kim Y."/>
            <person name="Blasche S."/>
        </authorList>
    </citation>
    <scope>NUCLEOTIDE SEQUENCE [LARGE SCALE GENOMIC DNA]</scope>
    <source>
        <strain evidence="11 12">OG2</strain>
    </source>
</reference>
<evidence type="ECO:0000256" key="9">
    <source>
        <dbReference type="SAM" id="MobiDB-lite"/>
    </source>
</evidence>
<accession>A0A9P7B7E4</accession>
<feature type="transmembrane region" description="Helical" evidence="8">
    <location>
        <begin position="369"/>
        <end position="394"/>
    </location>
</feature>
<feature type="transmembrane region" description="Helical" evidence="8">
    <location>
        <begin position="142"/>
        <end position="160"/>
    </location>
</feature>
<feature type="transmembrane region" description="Helical" evidence="8">
    <location>
        <begin position="267"/>
        <end position="285"/>
    </location>
</feature>
<keyword evidence="7 8" id="KW-0924">Ammonia transport</keyword>
<feature type="transmembrane region" description="Helical" evidence="8">
    <location>
        <begin position="172"/>
        <end position="195"/>
    </location>
</feature>
<evidence type="ECO:0000256" key="7">
    <source>
        <dbReference type="ARBA" id="ARBA00023177"/>
    </source>
</evidence>
<dbReference type="PANTHER" id="PTHR43029">
    <property type="entry name" value="AMMONIUM TRANSPORTER MEP2"/>
    <property type="match status" value="1"/>
</dbReference>
<comment type="similarity">
    <text evidence="2 8">Belongs to the ammonia transporter channel (TC 1.A.11.2) family.</text>
</comment>
<evidence type="ECO:0000313" key="12">
    <source>
        <dbReference type="Proteomes" id="UP000750334"/>
    </source>
</evidence>
<organism evidence="11 12">
    <name type="scientific">Maudiozyma exigua</name>
    <name type="common">Yeast</name>
    <name type="synonym">Kazachstania exigua</name>
    <dbReference type="NCBI Taxonomy" id="34358"/>
    <lineage>
        <taxon>Eukaryota</taxon>
        <taxon>Fungi</taxon>
        <taxon>Dikarya</taxon>
        <taxon>Ascomycota</taxon>
        <taxon>Saccharomycotina</taxon>
        <taxon>Saccharomycetes</taxon>
        <taxon>Saccharomycetales</taxon>
        <taxon>Saccharomycetaceae</taxon>
        <taxon>Maudiozyma</taxon>
    </lineage>
</organism>
<comment type="subcellular location">
    <subcellularLocation>
        <location evidence="8">Cell membrane</location>
        <topology evidence="8">Multi-pass membrane protein</topology>
    </subcellularLocation>
    <subcellularLocation>
        <location evidence="1">Membrane</location>
        <topology evidence="1">Multi-pass membrane protein</topology>
    </subcellularLocation>
</comment>
<dbReference type="Gene3D" id="1.10.3430.10">
    <property type="entry name" value="Ammonium transporter AmtB like domains"/>
    <property type="match status" value="1"/>
</dbReference>
<evidence type="ECO:0000256" key="6">
    <source>
        <dbReference type="ARBA" id="ARBA00023136"/>
    </source>
</evidence>
<proteinExistence type="inferred from homology"/>
<dbReference type="Proteomes" id="UP000750334">
    <property type="component" value="Unassembled WGS sequence"/>
</dbReference>
<keyword evidence="3 8" id="KW-0813">Transport</keyword>
<dbReference type="GO" id="GO:0008519">
    <property type="term" value="F:ammonium channel activity"/>
    <property type="evidence" value="ECO:0007669"/>
    <property type="project" value="InterPro"/>
</dbReference>
<dbReference type="EMBL" id="PUHR01000139">
    <property type="protein sequence ID" value="KAG0662869.1"/>
    <property type="molecule type" value="Genomic_DNA"/>
</dbReference>
<feature type="compositionally biased region" description="Low complexity" evidence="9">
    <location>
        <begin position="490"/>
        <end position="506"/>
    </location>
</feature>
<name>A0A9P7B7E4_MAUEX</name>
<dbReference type="GO" id="GO:0019740">
    <property type="term" value="P:nitrogen utilization"/>
    <property type="evidence" value="ECO:0007669"/>
    <property type="project" value="UniProtKB-ARBA"/>
</dbReference>
<dbReference type="NCBIfam" id="TIGR00836">
    <property type="entry name" value="amt"/>
    <property type="match status" value="1"/>
</dbReference>
<dbReference type="InterPro" id="IPR001905">
    <property type="entry name" value="Ammonium_transpt"/>
</dbReference>
<dbReference type="InterPro" id="IPR029020">
    <property type="entry name" value="Ammonium/urea_transptr"/>
</dbReference>
<keyword evidence="5 8" id="KW-1133">Transmembrane helix</keyword>
<feature type="transmembrane region" description="Helical" evidence="8">
    <location>
        <begin position="239"/>
        <end position="260"/>
    </location>
</feature>
<evidence type="ECO:0000259" key="10">
    <source>
        <dbReference type="Pfam" id="PF00909"/>
    </source>
</evidence>
<dbReference type="GO" id="GO:0005886">
    <property type="term" value="C:plasma membrane"/>
    <property type="evidence" value="ECO:0007669"/>
    <property type="project" value="UniProtKB-SubCell"/>
</dbReference>
<evidence type="ECO:0000256" key="5">
    <source>
        <dbReference type="ARBA" id="ARBA00022989"/>
    </source>
</evidence>
<feature type="transmembrane region" description="Helical" evidence="8">
    <location>
        <begin position="331"/>
        <end position="349"/>
    </location>
</feature>
<feature type="domain" description="Ammonium transporter AmtB-like" evidence="10">
    <location>
        <begin position="20"/>
        <end position="423"/>
    </location>
</feature>
<evidence type="ECO:0000256" key="2">
    <source>
        <dbReference type="ARBA" id="ARBA00005887"/>
    </source>
</evidence>
<feature type="transmembrane region" description="Helical" evidence="8">
    <location>
        <begin position="207"/>
        <end position="227"/>
    </location>
</feature>
<feature type="transmembrane region" description="Helical" evidence="8">
    <location>
        <begin position="20"/>
        <end position="43"/>
    </location>
</feature>
<evidence type="ECO:0000256" key="8">
    <source>
        <dbReference type="RuleBase" id="RU362002"/>
    </source>
</evidence>
<evidence type="ECO:0000256" key="4">
    <source>
        <dbReference type="ARBA" id="ARBA00022692"/>
    </source>
</evidence>
<gene>
    <name evidence="11" type="primary">MEP3</name>
    <name evidence="11" type="ORF">C6P45_000952</name>
</gene>
<evidence type="ECO:0000256" key="1">
    <source>
        <dbReference type="ARBA" id="ARBA00004141"/>
    </source>
</evidence>
<evidence type="ECO:0000256" key="3">
    <source>
        <dbReference type="ARBA" id="ARBA00022448"/>
    </source>
</evidence>
<keyword evidence="4 8" id="KW-0812">Transmembrane</keyword>